<proteinExistence type="predicted"/>
<dbReference type="SMART" id="SM00895">
    <property type="entry name" value="FCD"/>
    <property type="match status" value="1"/>
</dbReference>
<evidence type="ECO:0000313" key="5">
    <source>
        <dbReference type="EMBL" id="PBD17359.1"/>
    </source>
</evidence>
<evidence type="ECO:0000256" key="2">
    <source>
        <dbReference type="ARBA" id="ARBA00023125"/>
    </source>
</evidence>
<dbReference type="AlphaFoldDB" id="A0A2A3JSB1"/>
<dbReference type="InterPro" id="IPR008920">
    <property type="entry name" value="TF_FadR/GntR_C"/>
</dbReference>
<dbReference type="PROSITE" id="PS50949">
    <property type="entry name" value="HTH_GNTR"/>
    <property type="match status" value="1"/>
</dbReference>
<dbReference type="Pfam" id="PF00392">
    <property type="entry name" value="GntR"/>
    <property type="match status" value="1"/>
</dbReference>
<dbReference type="InterPro" id="IPR000524">
    <property type="entry name" value="Tscrpt_reg_HTH_GntR"/>
</dbReference>
<sequence>MRLSGAHPGKDMRVCMKSPRMTLAFDMMRHDNSAGRPMASSRIYDDLRQRILSLDLPPGTALTRADLAREYEVSQTPLRDAMQRLDQDGLIRIYPQSKTLVTRINLAQIREALFLRQALETEVTIKLTQVPSPATMAQLREIIGMQREVAPDHTQLRRFQELDEFFHFVMFEGAGHPNLHGLLRAQTGDMDRVRRLQTHSAERLATIIDGHERIVAAVESGDVDRAIKEIRFHTHKPDDWAEEYRVLHKDYFT</sequence>
<name>A0A2A3JSB1_9RHOB</name>
<accession>A0A2A3JSB1</accession>
<keyword evidence="3" id="KW-0804">Transcription</keyword>
<gene>
    <name evidence="5" type="ORF">CLG85_20570</name>
</gene>
<reference evidence="5" key="1">
    <citation type="submission" date="2017-09" db="EMBL/GenBank/DDBJ databases">
        <title>Yangia sp. SAOS 153D whole genome sequencing.</title>
        <authorList>
            <person name="Verma A."/>
            <person name="Krishnamurthi S."/>
        </authorList>
    </citation>
    <scope>NUCLEOTIDE SEQUENCE [LARGE SCALE GENOMIC DNA]</scope>
    <source>
        <strain evidence="5">SAOS 153D</strain>
    </source>
</reference>
<dbReference type="PANTHER" id="PTHR43537">
    <property type="entry name" value="TRANSCRIPTIONAL REGULATOR, GNTR FAMILY"/>
    <property type="match status" value="1"/>
</dbReference>
<dbReference type="InterPro" id="IPR011711">
    <property type="entry name" value="GntR_C"/>
</dbReference>
<protein>
    <submittedName>
        <fullName evidence="5">GntR family transcriptional regulator</fullName>
    </submittedName>
</protein>
<dbReference type="InterPro" id="IPR036388">
    <property type="entry name" value="WH-like_DNA-bd_sf"/>
</dbReference>
<comment type="caution">
    <text evidence="5">The sequence shown here is derived from an EMBL/GenBank/DDBJ whole genome shotgun (WGS) entry which is preliminary data.</text>
</comment>
<dbReference type="PANTHER" id="PTHR43537:SF45">
    <property type="entry name" value="GNTR FAMILY REGULATORY PROTEIN"/>
    <property type="match status" value="1"/>
</dbReference>
<evidence type="ECO:0000256" key="3">
    <source>
        <dbReference type="ARBA" id="ARBA00023163"/>
    </source>
</evidence>
<keyword evidence="1" id="KW-0805">Transcription regulation</keyword>
<dbReference type="SUPFAM" id="SSF46785">
    <property type="entry name" value="Winged helix' DNA-binding domain"/>
    <property type="match status" value="1"/>
</dbReference>
<dbReference type="CDD" id="cd07377">
    <property type="entry name" value="WHTH_GntR"/>
    <property type="match status" value="1"/>
</dbReference>
<organism evidence="5">
    <name type="scientific">Alloyangia mangrovi</name>
    <dbReference type="NCBI Taxonomy" id="1779329"/>
    <lineage>
        <taxon>Bacteria</taxon>
        <taxon>Pseudomonadati</taxon>
        <taxon>Pseudomonadota</taxon>
        <taxon>Alphaproteobacteria</taxon>
        <taxon>Rhodobacterales</taxon>
        <taxon>Roseobacteraceae</taxon>
        <taxon>Alloyangia</taxon>
    </lineage>
</organism>
<evidence type="ECO:0000259" key="4">
    <source>
        <dbReference type="PROSITE" id="PS50949"/>
    </source>
</evidence>
<dbReference type="SMART" id="SM00345">
    <property type="entry name" value="HTH_GNTR"/>
    <property type="match status" value="1"/>
</dbReference>
<dbReference type="OrthoDB" id="8638122at2"/>
<dbReference type="InterPro" id="IPR036390">
    <property type="entry name" value="WH_DNA-bd_sf"/>
</dbReference>
<dbReference type="GO" id="GO:0003677">
    <property type="term" value="F:DNA binding"/>
    <property type="evidence" value="ECO:0007669"/>
    <property type="project" value="UniProtKB-KW"/>
</dbReference>
<dbReference type="EMBL" id="NTHN01000400">
    <property type="protein sequence ID" value="PBD17359.1"/>
    <property type="molecule type" value="Genomic_DNA"/>
</dbReference>
<dbReference type="GO" id="GO:0003700">
    <property type="term" value="F:DNA-binding transcription factor activity"/>
    <property type="evidence" value="ECO:0007669"/>
    <property type="project" value="InterPro"/>
</dbReference>
<feature type="domain" description="HTH gntR-type" evidence="4">
    <location>
        <begin position="37"/>
        <end position="104"/>
    </location>
</feature>
<dbReference type="Gene3D" id="1.10.10.10">
    <property type="entry name" value="Winged helix-like DNA-binding domain superfamily/Winged helix DNA-binding domain"/>
    <property type="match status" value="1"/>
</dbReference>
<evidence type="ECO:0000256" key="1">
    <source>
        <dbReference type="ARBA" id="ARBA00023015"/>
    </source>
</evidence>
<keyword evidence="2" id="KW-0238">DNA-binding</keyword>
<dbReference type="Pfam" id="PF07729">
    <property type="entry name" value="FCD"/>
    <property type="match status" value="1"/>
</dbReference>
<dbReference type="SUPFAM" id="SSF48008">
    <property type="entry name" value="GntR ligand-binding domain-like"/>
    <property type="match status" value="1"/>
</dbReference>
<dbReference type="Gene3D" id="1.20.120.530">
    <property type="entry name" value="GntR ligand-binding domain-like"/>
    <property type="match status" value="1"/>
</dbReference>